<sequence length="122" mass="12839">MSACDNGTCKCCPRCGCRATCTCNRSLGFEGATDMKSFAIETGKCGNNCSPSCPHPDSSSSATDGNVDFFFFAVAAGGTGKCGCNPNGCTCDRAKEDFGNCSEFSDEARKTGKKVLEYNWTD</sequence>
<organism evidence="1 2">
    <name type="scientific">Sphagnum jensenii</name>
    <dbReference type="NCBI Taxonomy" id="128206"/>
    <lineage>
        <taxon>Eukaryota</taxon>
        <taxon>Viridiplantae</taxon>
        <taxon>Streptophyta</taxon>
        <taxon>Embryophyta</taxon>
        <taxon>Bryophyta</taxon>
        <taxon>Sphagnophytina</taxon>
        <taxon>Sphagnopsida</taxon>
        <taxon>Sphagnales</taxon>
        <taxon>Sphagnaceae</taxon>
        <taxon>Sphagnum</taxon>
    </lineage>
</organism>
<reference evidence="1 2" key="1">
    <citation type="submission" date="2024-02" db="EMBL/GenBank/DDBJ databases">
        <authorList>
            <consortium name="ELIXIR-Norway"/>
            <consortium name="Elixir Norway"/>
        </authorList>
    </citation>
    <scope>NUCLEOTIDE SEQUENCE [LARGE SCALE GENOMIC DNA]</scope>
</reference>
<protein>
    <recommendedName>
        <fullName evidence="3">Metallothionein-like protein</fullName>
    </recommendedName>
</protein>
<keyword evidence="2" id="KW-1185">Reference proteome</keyword>
<proteinExistence type="predicted"/>
<accession>A0ABP0VS04</accession>
<dbReference type="Proteomes" id="UP001497444">
    <property type="component" value="Chromosome 1"/>
</dbReference>
<dbReference type="EMBL" id="OZ020096">
    <property type="protein sequence ID" value="CAK9256212.1"/>
    <property type="molecule type" value="Genomic_DNA"/>
</dbReference>
<evidence type="ECO:0008006" key="3">
    <source>
        <dbReference type="Google" id="ProtNLM"/>
    </source>
</evidence>
<evidence type="ECO:0000313" key="1">
    <source>
        <dbReference type="EMBL" id="CAK9256212.1"/>
    </source>
</evidence>
<name>A0ABP0VS04_9BRYO</name>
<gene>
    <name evidence="1" type="ORF">CSSPJE1EN1_LOCUS1690</name>
</gene>
<evidence type="ECO:0000313" key="2">
    <source>
        <dbReference type="Proteomes" id="UP001497444"/>
    </source>
</evidence>